<keyword evidence="1" id="KW-0812">Transmembrane</keyword>
<accession>A0A8K0HGQ2</accession>
<dbReference type="AlphaFoldDB" id="A0A8K0HGQ2"/>
<organism evidence="2 3">
    <name type="scientific">Rhamnella rubrinervis</name>
    <dbReference type="NCBI Taxonomy" id="2594499"/>
    <lineage>
        <taxon>Eukaryota</taxon>
        <taxon>Viridiplantae</taxon>
        <taxon>Streptophyta</taxon>
        <taxon>Embryophyta</taxon>
        <taxon>Tracheophyta</taxon>
        <taxon>Spermatophyta</taxon>
        <taxon>Magnoliopsida</taxon>
        <taxon>eudicotyledons</taxon>
        <taxon>Gunneridae</taxon>
        <taxon>Pentapetalae</taxon>
        <taxon>rosids</taxon>
        <taxon>fabids</taxon>
        <taxon>Rosales</taxon>
        <taxon>Rhamnaceae</taxon>
        <taxon>rhamnoid group</taxon>
        <taxon>Rhamneae</taxon>
        <taxon>Rhamnella</taxon>
    </lineage>
</organism>
<evidence type="ECO:0000313" key="2">
    <source>
        <dbReference type="EMBL" id="KAF3452322.1"/>
    </source>
</evidence>
<gene>
    <name evidence="2" type="ORF">FNV43_RR02755</name>
</gene>
<sequence length="100" mass="10892">MSETKRVWTKAVQKTETDIVMLNVICDAANAISTAAAATAAPASIHVDSLLCIYRSHSVVVREEKVKTEEKSEGIYLASVSLFLSLSLSLHSLQWVFPAL</sequence>
<proteinExistence type="predicted"/>
<dbReference type="Proteomes" id="UP000796880">
    <property type="component" value="Unassembled WGS sequence"/>
</dbReference>
<reference evidence="2" key="1">
    <citation type="submission" date="2020-03" db="EMBL/GenBank/DDBJ databases">
        <title>A high-quality chromosome-level genome assembly of a woody plant with both climbing and erect habits, Rhamnella rubrinervis.</title>
        <authorList>
            <person name="Lu Z."/>
            <person name="Yang Y."/>
            <person name="Zhu X."/>
            <person name="Sun Y."/>
        </authorList>
    </citation>
    <scope>NUCLEOTIDE SEQUENCE</scope>
    <source>
        <strain evidence="2">BYM</strain>
        <tissue evidence="2">Leaf</tissue>
    </source>
</reference>
<evidence type="ECO:0000256" key="1">
    <source>
        <dbReference type="SAM" id="Phobius"/>
    </source>
</evidence>
<dbReference type="EMBL" id="VOIH02000002">
    <property type="protein sequence ID" value="KAF3452322.1"/>
    <property type="molecule type" value="Genomic_DNA"/>
</dbReference>
<feature type="transmembrane region" description="Helical" evidence="1">
    <location>
        <begin position="75"/>
        <end position="97"/>
    </location>
</feature>
<protein>
    <submittedName>
        <fullName evidence="2">Uncharacterized protein</fullName>
    </submittedName>
</protein>
<keyword evidence="3" id="KW-1185">Reference proteome</keyword>
<name>A0A8K0HGQ2_9ROSA</name>
<comment type="caution">
    <text evidence="2">The sequence shown here is derived from an EMBL/GenBank/DDBJ whole genome shotgun (WGS) entry which is preliminary data.</text>
</comment>
<keyword evidence="1" id="KW-1133">Transmembrane helix</keyword>
<keyword evidence="1" id="KW-0472">Membrane</keyword>
<evidence type="ECO:0000313" key="3">
    <source>
        <dbReference type="Proteomes" id="UP000796880"/>
    </source>
</evidence>